<keyword evidence="3" id="KW-1133">Transmembrane helix</keyword>
<dbReference type="SUPFAM" id="SSF56801">
    <property type="entry name" value="Acetyl-CoA synthetase-like"/>
    <property type="match status" value="1"/>
</dbReference>
<evidence type="ECO:0000259" key="4">
    <source>
        <dbReference type="Pfam" id="PF00501"/>
    </source>
</evidence>
<feature type="transmembrane region" description="Helical" evidence="3">
    <location>
        <begin position="71"/>
        <end position="96"/>
    </location>
</feature>
<evidence type="ECO:0000256" key="2">
    <source>
        <dbReference type="ARBA" id="ARBA00022598"/>
    </source>
</evidence>
<sequence length="594" mass="65173">MADMRASPLTLMDQYRNYMEMDAHAPAMSWVPERSQDLAEHLSRQQLYAASEDIARGLLQLSWPDDHPRMIILAFSPGLDFIMAFLACQIAGIIAIPIAMPRRGREAHILEAIVSNCGATMTLTSESEALRLQDVFSSSPALEGLHILSTLQLKVLGEGRDMAGRKALDYAFIQYTSGSSSLPKGVLVSHSNLAANLALIQKDFKVDPEFVMVNWLPHYHDMGLIGGLLTPIYGGIPGVSMAPSAFIKRPVRWLQLISTQDEGRKVMSGGPNFAYQLCADRVADADIAGLRLQAWKTAYNGAEPIRSITLQKFEQRFSPAGYSNTNMLTCYGLAETTLFATGNHDPVIRTVSILGLEQGNISAALSEEDSRQLVASGYADQERVAIADPVSKRRLEDGKIGEIWITGPSVPETYFNNPEQSQLTFHARLADQALARYLVTGDIGAIVDGQLYVTGRSKELMILNGRNIYPHDVEALIQKAVIGIEDVAVFSYDDASAKNESIIVICELARTARSWFVDSPEQTLSTELEKLANQIRLAVAPAEIAITHLRFVGPMGISKTTSGKTSYGQNRRAFADLPQSIRSHNASAEFRNKD</sequence>
<dbReference type="Gene3D" id="3.30.300.30">
    <property type="match status" value="1"/>
</dbReference>
<dbReference type="InterPro" id="IPR020845">
    <property type="entry name" value="AMP-binding_CS"/>
</dbReference>
<accession>A0ABR6Z6G5</accession>
<comment type="caution">
    <text evidence="5">The sequence shown here is derived from an EMBL/GenBank/DDBJ whole genome shotgun (WGS) entry which is preliminary data.</text>
</comment>
<proteinExistence type="inferred from homology"/>
<dbReference type="Gene3D" id="3.40.50.12780">
    <property type="entry name" value="N-terminal domain of ligase-like"/>
    <property type="match status" value="1"/>
</dbReference>
<dbReference type="RefSeq" id="WP_186952836.1">
    <property type="nucleotide sequence ID" value="NZ_JACOFX010000002.1"/>
</dbReference>
<dbReference type="EMBL" id="JACOFX010000002">
    <property type="protein sequence ID" value="MBC3907368.1"/>
    <property type="molecule type" value="Genomic_DNA"/>
</dbReference>
<evidence type="ECO:0000256" key="3">
    <source>
        <dbReference type="SAM" id="Phobius"/>
    </source>
</evidence>
<dbReference type="InterPro" id="IPR045851">
    <property type="entry name" value="AMP-bd_C_sf"/>
</dbReference>
<comment type="similarity">
    <text evidence="1">Belongs to the ATP-dependent AMP-binding enzyme family.</text>
</comment>
<dbReference type="PANTHER" id="PTHR22754">
    <property type="entry name" value="DISCO-INTERACTING PROTEIN 2 DIP2 -RELATED"/>
    <property type="match status" value="1"/>
</dbReference>
<keyword evidence="2 5" id="KW-0436">Ligase</keyword>
<dbReference type="Pfam" id="PF00501">
    <property type="entry name" value="AMP-binding"/>
    <property type="match status" value="1"/>
</dbReference>
<dbReference type="PROSITE" id="PS00455">
    <property type="entry name" value="AMP_BINDING"/>
    <property type="match status" value="1"/>
</dbReference>
<gene>
    <name evidence="5" type="ORF">H8L47_07315</name>
</gene>
<dbReference type="CDD" id="cd05931">
    <property type="entry name" value="FAAL"/>
    <property type="match status" value="1"/>
</dbReference>
<evidence type="ECO:0000256" key="1">
    <source>
        <dbReference type="ARBA" id="ARBA00006432"/>
    </source>
</evidence>
<dbReference type="PANTHER" id="PTHR22754:SF32">
    <property type="entry name" value="DISCO-INTERACTING PROTEIN 2"/>
    <property type="match status" value="1"/>
</dbReference>
<name>A0ABR6Z6G5_9BURK</name>
<evidence type="ECO:0000313" key="5">
    <source>
        <dbReference type="EMBL" id="MBC3907368.1"/>
    </source>
</evidence>
<dbReference type="GO" id="GO:0016874">
    <property type="term" value="F:ligase activity"/>
    <property type="evidence" value="ECO:0007669"/>
    <property type="project" value="UniProtKB-KW"/>
</dbReference>
<dbReference type="InterPro" id="IPR000873">
    <property type="entry name" value="AMP-dep_synth/lig_dom"/>
</dbReference>
<evidence type="ECO:0000313" key="6">
    <source>
        <dbReference type="Proteomes" id="UP000646911"/>
    </source>
</evidence>
<dbReference type="InterPro" id="IPR042099">
    <property type="entry name" value="ANL_N_sf"/>
</dbReference>
<dbReference type="InterPro" id="IPR040097">
    <property type="entry name" value="FAAL/FAAC"/>
</dbReference>
<dbReference type="Proteomes" id="UP000646911">
    <property type="component" value="Unassembled WGS sequence"/>
</dbReference>
<keyword evidence="3" id="KW-0812">Transmembrane</keyword>
<reference evidence="5 6" key="1">
    <citation type="submission" date="2020-08" db="EMBL/GenBank/DDBJ databases">
        <title>Novel species isolated from subtropical streams in China.</title>
        <authorList>
            <person name="Lu H."/>
        </authorList>
    </citation>
    <scope>NUCLEOTIDE SEQUENCE [LARGE SCALE GENOMIC DNA]</scope>
    <source>
        <strain evidence="5 6">NL8W</strain>
    </source>
</reference>
<organism evidence="5 6">
    <name type="scientific">Undibacterium umbellatum</name>
    <dbReference type="NCBI Taxonomy" id="2762300"/>
    <lineage>
        <taxon>Bacteria</taxon>
        <taxon>Pseudomonadati</taxon>
        <taxon>Pseudomonadota</taxon>
        <taxon>Betaproteobacteria</taxon>
        <taxon>Burkholderiales</taxon>
        <taxon>Oxalobacteraceae</taxon>
        <taxon>Undibacterium</taxon>
    </lineage>
</organism>
<protein>
    <submittedName>
        <fullName evidence="5">Fatty acyl-AMP ligase</fullName>
    </submittedName>
</protein>
<keyword evidence="6" id="KW-1185">Reference proteome</keyword>
<keyword evidence="3" id="KW-0472">Membrane</keyword>
<feature type="domain" description="AMP-dependent synthetase/ligase" evidence="4">
    <location>
        <begin position="26"/>
        <end position="415"/>
    </location>
</feature>